<dbReference type="SFLD" id="SFLDG01135">
    <property type="entry name" value="C1.5.6:_HAD__Beta-PGM__Phospha"/>
    <property type="match status" value="1"/>
</dbReference>
<name>A0A7G1KEV9_9NOCA</name>
<dbReference type="AlphaFoldDB" id="A0A7G1KEV9"/>
<dbReference type="PANTHER" id="PTHR18901:SF38">
    <property type="entry name" value="PSEUDOURIDINE-5'-PHOSPHATASE"/>
    <property type="match status" value="1"/>
</dbReference>
<protein>
    <submittedName>
        <fullName evidence="1">Haloacid dehalogenase</fullName>
    </submittedName>
</protein>
<dbReference type="GeneID" id="80346130"/>
<dbReference type="NCBIfam" id="TIGR01509">
    <property type="entry name" value="HAD-SF-IA-v3"/>
    <property type="match status" value="1"/>
</dbReference>
<keyword evidence="2" id="KW-1185">Reference proteome</keyword>
<accession>A0A7G1KEV9</accession>
<dbReference type="EMBL" id="AP023396">
    <property type="protein sequence ID" value="BCK53767.1"/>
    <property type="molecule type" value="Genomic_DNA"/>
</dbReference>
<sequence>MSAEDAETMALSAEKPVRAVVFDMDGLLLDSERLALESLTGAAAELGYRVPPEFCRGMIGQPADRSRALVAATYGPQFPVEEFFARHETGLARLVDAGRLTLKPGVHEILDELDARALPRAIATSSGRARTDHHLRAAGIADRFDAVVTRQDVRQGKPHPEPYLTATAALAADPEYTLALEDSPNGLRAAHAAGLRCLLIPDLVDPTAETRELAHRVLADLHQAIAYLADTDSAVSAREELPDVLA</sequence>
<evidence type="ECO:0000313" key="2">
    <source>
        <dbReference type="Proteomes" id="UP000516173"/>
    </source>
</evidence>
<dbReference type="Pfam" id="PF13419">
    <property type="entry name" value="HAD_2"/>
    <property type="match status" value="1"/>
</dbReference>
<dbReference type="SFLD" id="SFLDG01129">
    <property type="entry name" value="C1.5:_HAD__Beta-PGM__Phosphata"/>
    <property type="match status" value="1"/>
</dbReference>
<gene>
    <name evidence="1" type="ORF">NWFMUON74_15390</name>
</gene>
<dbReference type="Gene3D" id="3.40.50.1000">
    <property type="entry name" value="HAD superfamily/HAD-like"/>
    <property type="match status" value="1"/>
</dbReference>
<proteinExistence type="predicted"/>
<dbReference type="PANTHER" id="PTHR18901">
    <property type="entry name" value="2-DEOXYGLUCOSE-6-PHOSPHATE PHOSPHATASE 2"/>
    <property type="match status" value="1"/>
</dbReference>
<dbReference type="InterPro" id="IPR023198">
    <property type="entry name" value="PGP-like_dom2"/>
</dbReference>
<dbReference type="SFLD" id="SFLDS00003">
    <property type="entry name" value="Haloacid_Dehalogenase"/>
    <property type="match status" value="1"/>
</dbReference>
<reference evidence="1 2" key="1">
    <citation type="submission" date="2020-08" db="EMBL/GenBank/DDBJ databases">
        <title>Genome Sequencing of Nocardia wallacei strain FMUON74 and assembly.</title>
        <authorList>
            <person name="Toyokawa M."/>
            <person name="Uesaka K."/>
        </authorList>
    </citation>
    <scope>NUCLEOTIDE SEQUENCE [LARGE SCALE GENOMIC DNA]</scope>
    <source>
        <strain evidence="1 2">FMUON74</strain>
    </source>
</reference>
<dbReference type="InterPro" id="IPR036412">
    <property type="entry name" value="HAD-like_sf"/>
</dbReference>
<dbReference type="InterPro" id="IPR006439">
    <property type="entry name" value="HAD-SF_hydro_IA"/>
</dbReference>
<dbReference type="RefSeq" id="WP_232110898.1">
    <property type="nucleotide sequence ID" value="NZ_AP023396.1"/>
</dbReference>
<dbReference type="Proteomes" id="UP000516173">
    <property type="component" value="Chromosome"/>
</dbReference>
<organism evidence="1 2">
    <name type="scientific">Nocardia wallacei</name>
    <dbReference type="NCBI Taxonomy" id="480035"/>
    <lineage>
        <taxon>Bacteria</taxon>
        <taxon>Bacillati</taxon>
        <taxon>Actinomycetota</taxon>
        <taxon>Actinomycetes</taxon>
        <taxon>Mycobacteriales</taxon>
        <taxon>Nocardiaceae</taxon>
        <taxon>Nocardia</taxon>
    </lineage>
</organism>
<dbReference type="InterPro" id="IPR041492">
    <property type="entry name" value="HAD_2"/>
</dbReference>
<dbReference type="Gene3D" id="1.10.150.240">
    <property type="entry name" value="Putative phosphatase, domain 2"/>
    <property type="match status" value="1"/>
</dbReference>
<dbReference type="InterPro" id="IPR023214">
    <property type="entry name" value="HAD_sf"/>
</dbReference>
<dbReference type="KEGG" id="nwl:NWFMUON74_15390"/>
<evidence type="ECO:0000313" key="1">
    <source>
        <dbReference type="EMBL" id="BCK53767.1"/>
    </source>
</evidence>
<dbReference type="PRINTS" id="PR00413">
    <property type="entry name" value="HADHALOGNASE"/>
</dbReference>
<dbReference type="SUPFAM" id="SSF56784">
    <property type="entry name" value="HAD-like"/>
    <property type="match status" value="1"/>
</dbReference>